<dbReference type="SUPFAM" id="SSF49899">
    <property type="entry name" value="Concanavalin A-like lectins/glucanases"/>
    <property type="match status" value="1"/>
</dbReference>
<dbReference type="GO" id="GO:0005737">
    <property type="term" value="C:cytoplasm"/>
    <property type="evidence" value="ECO:0007669"/>
    <property type="project" value="TreeGrafter"/>
</dbReference>
<dbReference type="GO" id="GO:0090280">
    <property type="term" value="P:positive regulation of calcium ion import"/>
    <property type="evidence" value="ECO:0007669"/>
    <property type="project" value="TreeGrafter"/>
</dbReference>
<protein>
    <recommendedName>
        <fullName evidence="2">Galectin</fullName>
    </recommendedName>
</protein>
<dbReference type="PANTHER" id="PTHR11346">
    <property type="entry name" value="GALECTIN"/>
    <property type="match status" value="1"/>
</dbReference>
<keyword evidence="1 2" id="KW-0430">Lectin</keyword>
<dbReference type="GO" id="GO:0005634">
    <property type="term" value="C:nucleus"/>
    <property type="evidence" value="ECO:0007669"/>
    <property type="project" value="TreeGrafter"/>
</dbReference>
<dbReference type="PROSITE" id="PS51304">
    <property type="entry name" value="GALECTIN"/>
    <property type="match status" value="1"/>
</dbReference>
<dbReference type="InterPro" id="IPR013320">
    <property type="entry name" value="ConA-like_dom_sf"/>
</dbReference>
<name>A0A8T2IHQ8_9PIPI</name>
<evidence type="ECO:0000256" key="1">
    <source>
        <dbReference type="ARBA" id="ARBA00022734"/>
    </source>
</evidence>
<dbReference type="GO" id="GO:0045806">
    <property type="term" value="P:negative regulation of endocytosis"/>
    <property type="evidence" value="ECO:0007669"/>
    <property type="project" value="TreeGrafter"/>
</dbReference>
<dbReference type="GO" id="GO:0002548">
    <property type="term" value="P:monocyte chemotaxis"/>
    <property type="evidence" value="ECO:0007669"/>
    <property type="project" value="TreeGrafter"/>
</dbReference>
<dbReference type="InterPro" id="IPR044156">
    <property type="entry name" value="Galectin-like"/>
</dbReference>
<dbReference type="GO" id="GO:0001772">
    <property type="term" value="C:immunological synapse"/>
    <property type="evidence" value="ECO:0007669"/>
    <property type="project" value="TreeGrafter"/>
</dbReference>
<feature type="signal peptide" evidence="3">
    <location>
        <begin position="1"/>
        <end position="21"/>
    </location>
</feature>
<dbReference type="GO" id="GO:0030593">
    <property type="term" value="P:neutrophil chemotaxis"/>
    <property type="evidence" value="ECO:0007669"/>
    <property type="project" value="TreeGrafter"/>
</dbReference>
<organism evidence="5 6">
    <name type="scientific">Hymenochirus boettgeri</name>
    <name type="common">Congo dwarf clawed frog</name>
    <dbReference type="NCBI Taxonomy" id="247094"/>
    <lineage>
        <taxon>Eukaryota</taxon>
        <taxon>Metazoa</taxon>
        <taxon>Chordata</taxon>
        <taxon>Craniata</taxon>
        <taxon>Vertebrata</taxon>
        <taxon>Euteleostomi</taxon>
        <taxon>Amphibia</taxon>
        <taxon>Batrachia</taxon>
        <taxon>Anura</taxon>
        <taxon>Pipoidea</taxon>
        <taxon>Pipidae</taxon>
        <taxon>Pipinae</taxon>
        <taxon>Hymenochirus</taxon>
    </lineage>
</organism>
<evidence type="ECO:0000256" key="3">
    <source>
        <dbReference type="SAM" id="SignalP"/>
    </source>
</evidence>
<dbReference type="GO" id="GO:0050918">
    <property type="term" value="P:positive chemotaxis"/>
    <property type="evidence" value="ECO:0007669"/>
    <property type="project" value="TreeGrafter"/>
</dbReference>
<reference evidence="5" key="1">
    <citation type="thesis" date="2020" institute="ProQuest LLC" country="789 East Eisenhower Parkway, Ann Arbor, MI, USA">
        <title>Comparative Genomics and Chromosome Evolution.</title>
        <authorList>
            <person name="Mudd A.B."/>
        </authorList>
    </citation>
    <scope>NUCLEOTIDE SEQUENCE</scope>
    <source>
        <strain evidence="5">Female2</strain>
        <tissue evidence="5">Blood</tissue>
    </source>
</reference>
<gene>
    <name evidence="5" type="ORF">GDO86_018484</name>
</gene>
<evidence type="ECO:0000259" key="4">
    <source>
        <dbReference type="PROSITE" id="PS51304"/>
    </source>
</evidence>
<dbReference type="InterPro" id="IPR001079">
    <property type="entry name" value="Galectin_CRD"/>
</dbReference>
<evidence type="ECO:0000313" key="5">
    <source>
        <dbReference type="EMBL" id="KAG8430101.1"/>
    </source>
</evidence>
<dbReference type="GO" id="GO:0005615">
    <property type="term" value="C:extracellular space"/>
    <property type="evidence" value="ECO:0007669"/>
    <property type="project" value="TreeGrafter"/>
</dbReference>
<evidence type="ECO:0000313" key="6">
    <source>
        <dbReference type="Proteomes" id="UP000812440"/>
    </source>
</evidence>
<dbReference type="Proteomes" id="UP000812440">
    <property type="component" value="Unassembled WGS sequence"/>
</dbReference>
<sequence length="118" mass="13619">MNSSAMLGFLLLVVFSVNFLGDPPINYFHFNPRFGTTQKIIFNTISKDNWENEEIHENPLKPGDSFKLDVMFDEDKYKVNLNDEKFGEFKARIHPLSGVKAIEVTDQASVRILEVVYF</sequence>
<keyword evidence="6" id="KW-1185">Reference proteome</keyword>
<dbReference type="OrthoDB" id="6251307at2759"/>
<dbReference type="GO" id="GO:2001237">
    <property type="term" value="P:negative regulation of extrinsic apoptotic signaling pathway"/>
    <property type="evidence" value="ECO:0007669"/>
    <property type="project" value="TreeGrafter"/>
</dbReference>
<dbReference type="GO" id="GO:0019863">
    <property type="term" value="F:IgE binding"/>
    <property type="evidence" value="ECO:0007669"/>
    <property type="project" value="TreeGrafter"/>
</dbReference>
<feature type="chain" id="PRO_5035928454" description="Galectin" evidence="3">
    <location>
        <begin position="22"/>
        <end position="118"/>
    </location>
</feature>
<evidence type="ECO:0000256" key="2">
    <source>
        <dbReference type="RuleBase" id="RU102079"/>
    </source>
</evidence>
<proteinExistence type="predicted"/>
<dbReference type="PANTHER" id="PTHR11346:SF187">
    <property type="entry name" value="GALECTIN"/>
    <property type="match status" value="1"/>
</dbReference>
<dbReference type="CDD" id="cd00070">
    <property type="entry name" value="GLECT"/>
    <property type="match status" value="1"/>
</dbReference>
<dbReference type="GO" id="GO:0043236">
    <property type="term" value="F:laminin binding"/>
    <property type="evidence" value="ECO:0007669"/>
    <property type="project" value="TreeGrafter"/>
</dbReference>
<dbReference type="EMBL" id="JAACNH010001564">
    <property type="protein sequence ID" value="KAG8430101.1"/>
    <property type="molecule type" value="Genomic_DNA"/>
</dbReference>
<dbReference type="Pfam" id="PF00337">
    <property type="entry name" value="Gal-bind_lectin"/>
    <property type="match status" value="1"/>
</dbReference>
<accession>A0A8T2IHQ8</accession>
<comment type="caution">
    <text evidence="5">The sequence shown here is derived from an EMBL/GenBank/DDBJ whole genome shotgun (WGS) entry which is preliminary data.</text>
</comment>
<dbReference type="Gene3D" id="2.60.120.200">
    <property type="match status" value="1"/>
</dbReference>
<dbReference type="SMART" id="SM00908">
    <property type="entry name" value="Gal-bind_lectin"/>
    <property type="match status" value="1"/>
</dbReference>
<dbReference type="GO" id="GO:0048030">
    <property type="term" value="F:disaccharide binding"/>
    <property type="evidence" value="ECO:0007669"/>
    <property type="project" value="TreeGrafter"/>
</dbReference>
<dbReference type="GO" id="GO:0048246">
    <property type="term" value="P:macrophage chemotaxis"/>
    <property type="evidence" value="ECO:0007669"/>
    <property type="project" value="TreeGrafter"/>
</dbReference>
<dbReference type="SMART" id="SM00276">
    <property type="entry name" value="GLECT"/>
    <property type="match status" value="1"/>
</dbReference>
<feature type="domain" description="Galectin" evidence="4">
    <location>
        <begin position="1"/>
        <end position="118"/>
    </location>
</feature>
<dbReference type="AlphaFoldDB" id="A0A8T2IHQ8"/>
<dbReference type="GO" id="GO:0048245">
    <property type="term" value="P:eosinophil chemotaxis"/>
    <property type="evidence" value="ECO:0007669"/>
    <property type="project" value="TreeGrafter"/>
</dbReference>
<keyword evidence="3" id="KW-0732">Signal</keyword>